<dbReference type="EMBL" id="VCAU01000043">
    <property type="protein sequence ID" value="KAF9888755.1"/>
    <property type="molecule type" value="Genomic_DNA"/>
</dbReference>
<dbReference type="SUPFAM" id="SSF53335">
    <property type="entry name" value="S-adenosyl-L-methionine-dependent methyltransferases"/>
    <property type="match status" value="1"/>
</dbReference>
<dbReference type="AlphaFoldDB" id="A0AAD4CLK0"/>
<reference evidence="6" key="2">
    <citation type="submission" date="2020-02" db="EMBL/GenBank/DDBJ databases">
        <authorList>
            <person name="Gilchrist C.L.M."/>
            <person name="Chooi Y.-H."/>
        </authorList>
    </citation>
    <scope>NUCLEOTIDE SEQUENCE</scope>
    <source>
        <strain evidence="6">MST-FP2251</strain>
    </source>
</reference>
<evidence type="ECO:0000256" key="4">
    <source>
        <dbReference type="ARBA" id="ARBA00038314"/>
    </source>
</evidence>
<dbReference type="InterPro" id="IPR029063">
    <property type="entry name" value="SAM-dependent_MTases_sf"/>
</dbReference>
<dbReference type="Gene3D" id="3.40.50.150">
    <property type="entry name" value="Vaccinia Virus protein VP39"/>
    <property type="match status" value="1"/>
</dbReference>
<evidence type="ECO:0000313" key="6">
    <source>
        <dbReference type="EMBL" id="KAF9888755.1"/>
    </source>
</evidence>
<dbReference type="InterPro" id="IPR051654">
    <property type="entry name" value="Meroterpenoid_MTases"/>
</dbReference>
<dbReference type="Proteomes" id="UP001194746">
    <property type="component" value="Unassembled WGS sequence"/>
</dbReference>
<gene>
    <name evidence="6" type="ORF">FE257_008330</name>
</gene>
<evidence type="ECO:0000256" key="2">
    <source>
        <dbReference type="ARBA" id="ARBA00022679"/>
    </source>
</evidence>
<dbReference type="InterPro" id="IPR041698">
    <property type="entry name" value="Methyltransf_25"/>
</dbReference>
<reference evidence="6" key="1">
    <citation type="journal article" date="2019" name="Beilstein J. Org. Chem.">
        <title>Nanangenines: drimane sesquiterpenoids as the dominant metabolite cohort of a novel Australian fungus, Aspergillus nanangensis.</title>
        <authorList>
            <person name="Lacey H.J."/>
            <person name="Gilchrist C.L.M."/>
            <person name="Crombie A."/>
            <person name="Kalaitzis J.A."/>
            <person name="Vuong D."/>
            <person name="Rutledge P.J."/>
            <person name="Turner P."/>
            <person name="Pitt J.I."/>
            <person name="Lacey E."/>
            <person name="Chooi Y.H."/>
            <person name="Piggott A.M."/>
        </authorList>
    </citation>
    <scope>NUCLEOTIDE SEQUENCE</scope>
    <source>
        <strain evidence="6">MST-FP2251</strain>
    </source>
</reference>
<evidence type="ECO:0000259" key="5">
    <source>
        <dbReference type="Pfam" id="PF13649"/>
    </source>
</evidence>
<keyword evidence="7" id="KW-1185">Reference proteome</keyword>
<evidence type="ECO:0000256" key="3">
    <source>
        <dbReference type="ARBA" id="ARBA00022691"/>
    </source>
</evidence>
<protein>
    <recommendedName>
        <fullName evidence="5">Methyltransferase domain-containing protein</fullName>
    </recommendedName>
</protein>
<dbReference type="GO" id="GO:0016740">
    <property type="term" value="F:transferase activity"/>
    <property type="evidence" value="ECO:0007669"/>
    <property type="project" value="UniProtKB-KW"/>
</dbReference>
<dbReference type="PANTHER" id="PTHR35897">
    <property type="entry name" value="METHYLTRANSFERASE AUSD"/>
    <property type="match status" value="1"/>
</dbReference>
<proteinExistence type="inferred from homology"/>
<keyword evidence="3" id="KW-0949">S-adenosyl-L-methionine</keyword>
<organism evidence="6 7">
    <name type="scientific">Aspergillus nanangensis</name>
    <dbReference type="NCBI Taxonomy" id="2582783"/>
    <lineage>
        <taxon>Eukaryota</taxon>
        <taxon>Fungi</taxon>
        <taxon>Dikarya</taxon>
        <taxon>Ascomycota</taxon>
        <taxon>Pezizomycotina</taxon>
        <taxon>Eurotiomycetes</taxon>
        <taxon>Eurotiomycetidae</taxon>
        <taxon>Eurotiales</taxon>
        <taxon>Aspergillaceae</taxon>
        <taxon>Aspergillus</taxon>
        <taxon>Aspergillus subgen. Circumdati</taxon>
    </lineage>
</organism>
<keyword evidence="2" id="KW-0808">Transferase</keyword>
<evidence type="ECO:0000256" key="1">
    <source>
        <dbReference type="ARBA" id="ARBA00005179"/>
    </source>
</evidence>
<evidence type="ECO:0000313" key="7">
    <source>
        <dbReference type="Proteomes" id="UP001194746"/>
    </source>
</evidence>
<name>A0AAD4CLK0_ASPNN</name>
<sequence>MTMDTSPVQRDEWKAKSYDEELPDNIGPFRELLENYSKIPPEEVDQHLRDIRDKGWAIHRYPCIGHWTFTSLRGLDHPLFQNIVKRLKEPGSQDAFLDVGCCVGQVLRKLAYDGVDPARIYGTDLHQEFLDLGCDLFNDRENFGPESLIAADLLDPNDEGAKKLDGKVTFIHVANFLHLFDWDQQVLAATRMIKFLKPEVRDAVILGAQLGSSKPGTFTAVTGNTRFLHDLETFQSLWDEAGRETGTKWKVSAGWIDNVKQIDIPVFPQERRYFGFVVRQVDELA</sequence>
<comment type="caution">
    <text evidence="6">The sequence shown here is derived from an EMBL/GenBank/DDBJ whole genome shotgun (WGS) entry which is preliminary data.</text>
</comment>
<feature type="domain" description="Methyltransferase" evidence="5">
    <location>
        <begin position="97"/>
        <end position="198"/>
    </location>
</feature>
<comment type="similarity">
    <text evidence="4">Belongs to the class I-like SAM-binding methyltransferase superfamily.</text>
</comment>
<dbReference type="Pfam" id="PF13649">
    <property type="entry name" value="Methyltransf_25"/>
    <property type="match status" value="1"/>
</dbReference>
<dbReference type="PANTHER" id="PTHR35897:SF1">
    <property type="entry name" value="METHYLTRANSFERASE AUSD"/>
    <property type="match status" value="1"/>
</dbReference>
<comment type="pathway">
    <text evidence="1">Secondary metabolite biosynthesis.</text>
</comment>
<accession>A0AAD4CLK0</accession>